<keyword evidence="2 4" id="KW-0479">Metal-binding</keyword>
<protein>
    <recommendedName>
        <fullName evidence="5">Cytochrome c domain-containing protein</fullName>
    </recommendedName>
</protein>
<dbReference type="HOGENOM" id="CLU_949131_0_0_0"/>
<evidence type="ECO:0000256" key="3">
    <source>
        <dbReference type="ARBA" id="ARBA00023004"/>
    </source>
</evidence>
<dbReference type="AlphaFoldDB" id="A0A068NTZ1"/>
<dbReference type="InterPro" id="IPR036909">
    <property type="entry name" value="Cyt_c-like_dom_sf"/>
</dbReference>
<sequence length="293" mass="30753">MLFGFAAQTPNLPAPLANDLAKLSSASNISVIYKFRVVGESPTEYKLSLGRPKMFKLASDTGFVQSDGKTLYTYTKSSNSFTETPLTDEALAEFTKKPEVFAWAAFLQKEPANDIAVARAGTTRNVAGNDVTEVEVTMKKGGIVSTLYLDKKLGIARGYALKQGDKQYLAAASELTVKTDPADAKPESFAFSAPDGAKKVEPAAAAAGSYADVQTILNDNCMPCHSANNMAAGIDLSNYNGVKAVVTPGNAAGSRLIMSLHASGGSRMPKGRAPLSAASEATIVAWINAGAKK</sequence>
<evidence type="ECO:0000259" key="5">
    <source>
        <dbReference type="PROSITE" id="PS51007"/>
    </source>
</evidence>
<keyword evidence="1 4" id="KW-0349">Heme</keyword>
<dbReference type="SUPFAM" id="SSF46626">
    <property type="entry name" value="Cytochrome c"/>
    <property type="match status" value="1"/>
</dbReference>
<keyword evidence="7" id="KW-1185">Reference proteome</keyword>
<accession>A0A068NTZ1</accession>
<dbReference type="GO" id="GO:0020037">
    <property type="term" value="F:heme binding"/>
    <property type="evidence" value="ECO:0007669"/>
    <property type="project" value="InterPro"/>
</dbReference>
<evidence type="ECO:0000313" key="7">
    <source>
        <dbReference type="Proteomes" id="UP000027982"/>
    </source>
</evidence>
<dbReference type="GO" id="GO:0009055">
    <property type="term" value="F:electron transfer activity"/>
    <property type="evidence" value="ECO:0007669"/>
    <property type="project" value="InterPro"/>
</dbReference>
<proteinExistence type="predicted"/>
<evidence type="ECO:0000256" key="2">
    <source>
        <dbReference type="ARBA" id="ARBA00022723"/>
    </source>
</evidence>
<evidence type="ECO:0000256" key="1">
    <source>
        <dbReference type="ARBA" id="ARBA00022617"/>
    </source>
</evidence>
<feature type="domain" description="Cytochrome c" evidence="5">
    <location>
        <begin position="208"/>
        <end position="291"/>
    </location>
</feature>
<dbReference type="Gene3D" id="2.50.20.10">
    <property type="entry name" value="Lipoprotein localisation LolA/LolB/LppX"/>
    <property type="match status" value="1"/>
</dbReference>
<reference evidence="6 7" key="1">
    <citation type="journal article" date="2014" name="PLoS ONE">
        <title>The first complete genome sequence of the class fimbriimonadia in the phylum armatimonadetes.</title>
        <authorList>
            <person name="Hu Z.Y."/>
            <person name="Wang Y.Z."/>
            <person name="Im W.T."/>
            <person name="Wang S.Y."/>
            <person name="Zhao G.P."/>
            <person name="Zheng H.J."/>
            <person name="Quan Z.X."/>
        </authorList>
    </citation>
    <scope>NUCLEOTIDE SEQUENCE [LARGE SCALE GENOMIC DNA]</scope>
    <source>
        <strain evidence="6">Gsoil 348</strain>
    </source>
</reference>
<evidence type="ECO:0000313" key="6">
    <source>
        <dbReference type="EMBL" id="AIE85039.1"/>
    </source>
</evidence>
<dbReference type="STRING" id="661478.OP10G_1671"/>
<evidence type="ECO:0000256" key="4">
    <source>
        <dbReference type="PROSITE-ProRule" id="PRU00433"/>
    </source>
</evidence>
<dbReference type="Proteomes" id="UP000027982">
    <property type="component" value="Chromosome"/>
</dbReference>
<name>A0A068NTZ1_FIMGI</name>
<organism evidence="6 7">
    <name type="scientific">Fimbriimonas ginsengisoli Gsoil 348</name>
    <dbReference type="NCBI Taxonomy" id="661478"/>
    <lineage>
        <taxon>Bacteria</taxon>
        <taxon>Bacillati</taxon>
        <taxon>Armatimonadota</taxon>
        <taxon>Fimbriimonadia</taxon>
        <taxon>Fimbriimonadales</taxon>
        <taxon>Fimbriimonadaceae</taxon>
        <taxon>Fimbriimonas</taxon>
    </lineage>
</organism>
<dbReference type="KEGG" id="fgi:OP10G_1671"/>
<gene>
    <name evidence="6" type="ORF">OP10G_1671</name>
</gene>
<dbReference type="InterPro" id="IPR009056">
    <property type="entry name" value="Cyt_c-like_dom"/>
</dbReference>
<keyword evidence="3 4" id="KW-0408">Iron</keyword>
<dbReference type="EMBL" id="CP007139">
    <property type="protein sequence ID" value="AIE85039.1"/>
    <property type="molecule type" value="Genomic_DNA"/>
</dbReference>
<dbReference type="PROSITE" id="PS51007">
    <property type="entry name" value="CYTC"/>
    <property type="match status" value="1"/>
</dbReference>
<dbReference type="GO" id="GO:0046872">
    <property type="term" value="F:metal ion binding"/>
    <property type="evidence" value="ECO:0007669"/>
    <property type="project" value="UniProtKB-KW"/>
</dbReference>